<dbReference type="AlphaFoldDB" id="A0A6L2JPI2"/>
<dbReference type="GO" id="GO:0046872">
    <property type="term" value="F:metal ion binding"/>
    <property type="evidence" value="ECO:0007669"/>
    <property type="project" value="UniProtKB-KW"/>
</dbReference>
<feature type="region of interest" description="Disordered" evidence="16">
    <location>
        <begin position="168"/>
        <end position="200"/>
    </location>
</feature>
<evidence type="ECO:0000256" key="11">
    <source>
        <dbReference type="ARBA" id="ARBA00022918"/>
    </source>
</evidence>
<dbReference type="Gene3D" id="3.10.10.10">
    <property type="entry name" value="HIV Type 1 Reverse Transcriptase, subunit A, domain 1"/>
    <property type="match status" value="1"/>
</dbReference>
<keyword evidence="5" id="KW-0479">Metal-binding</keyword>
<dbReference type="InterPro" id="IPR050951">
    <property type="entry name" value="Retrovirus_Pol_polyprotein"/>
</dbReference>
<dbReference type="EMBL" id="BKCJ010001119">
    <property type="protein sequence ID" value="GEU38991.1"/>
    <property type="molecule type" value="Genomic_DNA"/>
</dbReference>
<keyword evidence="9" id="KW-0460">Magnesium</keyword>
<evidence type="ECO:0000256" key="12">
    <source>
        <dbReference type="ARBA" id="ARBA00022932"/>
    </source>
</evidence>
<dbReference type="InterPro" id="IPR043502">
    <property type="entry name" value="DNA/RNA_pol_sf"/>
</dbReference>
<keyword evidence="15" id="KW-0511">Multifunctional enzyme</keyword>
<dbReference type="GO" id="GO:0006310">
    <property type="term" value="P:DNA recombination"/>
    <property type="evidence" value="ECO:0007669"/>
    <property type="project" value="UniProtKB-KW"/>
</dbReference>
<keyword evidence="13" id="KW-0238">DNA-binding</keyword>
<dbReference type="Gene3D" id="3.30.70.270">
    <property type="match status" value="1"/>
</dbReference>
<dbReference type="GO" id="GO:0004519">
    <property type="term" value="F:endonuclease activity"/>
    <property type="evidence" value="ECO:0007669"/>
    <property type="project" value="UniProtKB-KW"/>
</dbReference>
<dbReference type="Pfam" id="PF24626">
    <property type="entry name" value="SH3_Tf2-1"/>
    <property type="match status" value="1"/>
</dbReference>
<keyword evidence="4" id="KW-0540">Nuclease</keyword>
<dbReference type="GO" id="GO:0015074">
    <property type="term" value="P:DNA integration"/>
    <property type="evidence" value="ECO:0007669"/>
    <property type="project" value="UniProtKB-KW"/>
</dbReference>
<keyword evidence="14" id="KW-0233">DNA recombination</keyword>
<evidence type="ECO:0000256" key="7">
    <source>
        <dbReference type="ARBA" id="ARBA00022759"/>
    </source>
</evidence>
<feature type="domain" description="Reverse transcriptase/retrotransposon-derived protein RNase H-like" evidence="17">
    <location>
        <begin position="398"/>
        <end position="472"/>
    </location>
</feature>
<dbReference type="GO" id="GO:0003887">
    <property type="term" value="F:DNA-directed DNA polymerase activity"/>
    <property type="evidence" value="ECO:0007669"/>
    <property type="project" value="UniProtKB-KW"/>
</dbReference>
<sequence length="670" mass="75263">MTTRSAGQSAVASRGGGTGGQAGRGGGRTRGHFGDQGAGRIDSQNGQVGGQGSEVDDAQVSDQSRGQGSDRNQNGDDVNDNIRGDVSRGCTYKDFLFCNPKEYEGKGGAIVYTCWIEKMESVHDMSGYRDDQNIKYITGSFIGMVATTEPKTIQKAVQIADTLTDEALRNGSIEKNPEKRGNRGEPIKDKNGSRNQRNQVRGRAFMLGAEEARQDPNIMTSIKPSDLVFSYKIKIASRQLAKINKVNRRCKLEIEGYVFDIKLIPFGSGSFDVIIGMDWLSNHKAEIICHEKVVRISLLDGKVLRVLREKPKEKSFVWEIKFRIELVSVMPVSKSLYRLAPSELEELLSQLKELQNKGSQYFPKIDLMSGYHQLRVHEDDISKTAFRTRYGHFEFTGEEKENAFQTLKDKLCNAPVLALPDGSEDFIVYCDASRLGLGCVLMQRCKVIAYTSRQLKIHDKNCTTYDLELGAVRILAAQKEASDESAGLHKGLDEMVELRNDEALYYLDRIWVPLKGDVRTLIMDEAHKSKYYAHPGADKMYYDLKDKYWWPGIKKDIAVKCRSLILWAEVGEGQLIGQSYVDKRRKSLEFSVGDYVLLKVSPWKGVVRFGKKEKLAPRFVGPFEIIEKLGPVAYQLDLPKELNGVHDTFHVSNLKKCLADPTLQVPLDEI</sequence>
<accession>A0A6L2JPI2</accession>
<comment type="caution">
    <text evidence="20">The sequence shown here is derived from an EMBL/GenBank/DDBJ whole genome shotgun (WGS) entry which is preliminary data.</text>
</comment>
<gene>
    <name evidence="20" type="ORF">Tci_010969</name>
</gene>
<evidence type="ECO:0000256" key="4">
    <source>
        <dbReference type="ARBA" id="ARBA00022722"/>
    </source>
</evidence>
<evidence type="ECO:0000256" key="10">
    <source>
        <dbReference type="ARBA" id="ARBA00022908"/>
    </source>
</evidence>
<proteinExistence type="predicted"/>
<evidence type="ECO:0000256" key="13">
    <source>
        <dbReference type="ARBA" id="ARBA00023125"/>
    </source>
</evidence>
<dbReference type="InterPro" id="IPR041577">
    <property type="entry name" value="RT_RNaseH_2"/>
</dbReference>
<evidence type="ECO:0000256" key="9">
    <source>
        <dbReference type="ARBA" id="ARBA00022842"/>
    </source>
</evidence>
<evidence type="ECO:0000256" key="16">
    <source>
        <dbReference type="SAM" id="MobiDB-lite"/>
    </source>
</evidence>
<evidence type="ECO:0000259" key="18">
    <source>
        <dbReference type="Pfam" id="PF17921"/>
    </source>
</evidence>
<dbReference type="GO" id="GO:0003964">
    <property type="term" value="F:RNA-directed DNA polymerase activity"/>
    <property type="evidence" value="ECO:0007669"/>
    <property type="project" value="UniProtKB-KW"/>
</dbReference>
<feature type="domain" description="Integrase zinc-binding" evidence="18">
    <location>
        <begin position="517"/>
        <end position="563"/>
    </location>
</feature>
<dbReference type="Gene3D" id="2.40.70.10">
    <property type="entry name" value="Acid Proteases"/>
    <property type="match status" value="1"/>
</dbReference>
<evidence type="ECO:0000256" key="8">
    <source>
        <dbReference type="ARBA" id="ARBA00022801"/>
    </source>
</evidence>
<evidence type="ECO:0000256" key="2">
    <source>
        <dbReference type="ARBA" id="ARBA00022679"/>
    </source>
</evidence>
<dbReference type="InterPro" id="IPR041588">
    <property type="entry name" value="Integrase_H2C2"/>
</dbReference>
<evidence type="ECO:0000256" key="6">
    <source>
        <dbReference type="ARBA" id="ARBA00022750"/>
    </source>
</evidence>
<evidence type="ECO:0008006" key="21">
    <source>
        <dbReference type="Google" id="ProtNLM"/>
    </source>
</evidence>
<keyword evidence="11" id="KW-0695">RNA-directed DNA polymerase</keyword>
<evidence type="ECO:0000256" key="1">
    <source>
        <dbReference type="ARBA" id="ARBA00022670"/>
    </source>
</evidence>
<dbReference type="InterPro" id="IPR021109">
    <property type="entry name" value="Peptidase_aspartic_dom_sf"/>
</dbReference>
<evidence type="ECO:0000259" key="17">
    <source>
        <dbReference type="Pfam" id="PF17919"/>
    </source>
</evidence>
<feature type="compositionally biased region" description="Basic and acidic residues" evidence="16">
    <location>
        <begin position="175"/>
        <end position="192"/>
    </location>
</feature>
<keyword evidence="12" id="KW-0239">DNA-directed DNA polymerase</keyword>
<feature type="region of interest" description="Disordered" evidence="16">
    <location>
        <begin position="1"/>
        <end position="84"/>
    </location>
</feature>
<dbReference type="GO" id="GO:0006508">
    <property type="term" value="P:proteolysis"/>
    <property type="evidence" value="ECO:0007669"/>
    <property type="project" value="UniProtKB-KW"/>
</dbReference>
<dbReference type="Pfam" id="PF08284">
    <property type="entry name" value="RVP_2"/>
    <property type="match status" value="1"/>
</dbReference>
<feature type="compositionally biased region" description="Polar residues" evidence="16">
    <location>
        <begin position="60"/>
        <end position="76"/>
    </location>
</feature>
<dbReference type="GO" id="GO:0004190">
    <property type="term" value="F:aspartic-type endopeptidase activity"/>
    <property type="evidence" value="ECO:0007669"/>
    <property type="project" value="UniProtKB-KW"/>
</dbReference>
<evidence type="ECO:0000256" key="14">
    <source>
        <dbReference type="ARBA" id="ARBA00023172"/>
    </source>
</evidence>
<evidence type="ECO:0000259" key="19">
    <source>
        <dbReference type="Pfam" id="PF24626"/>
    </source>
</evidence>
<feature type="compositionally biased region" description="Polar residues" evidence="16">
    <location>
        <begin position="1"/>
        <end position="11"/>
    </location>
</feature>
<keyword evidence="3" id="KW-0548">Nucleotidyltransferase</keyword>
<keyword evidence="6" id="KW-0064">Aspartyl protease</keyword>
<dbReference type="GO" id="GO:0003677">
    <property type="term" value="F:DNA binding"/>
    <property type="evidence" value="ECO:0007669"/>
    <property type="project" value="UniProtKB-KW"/>
</dbReference>
<keyword evidence="1" id="KW-0645">Protease</keyword>
<evidence type="ECO:0000256" key="15">
    <source>
        <dbReference type="ARBA" id="ARBA00023268"/>
    </source>
</evidence>
<feature type="domain" description="Tf2-1-like SH3-like" evidence="19">
    <location>
        <begin position="593"/>
        <end position="657"/>
    </location>
</feature>
<keyword evidence="7" id="KW-0255">Endonuclease</keyword>
<keyword evidence="2" id="KW-0808">Transferase</keyword>
<evidence type="ECO:0000256" key="3">
    <source>
        <dbReference type="ARBA" id="ARBA00022695"/>
    </source>
</evidence>
<evidence type="ECO:0000313" key="20">
    <source>
        <dbReference type="EMBL" id="GEU38991.1"/>
    </source>
</evidence>
<dbReference type="InterPro" id="IPR056924">
    <property type="entry name" value="SH3_Tf2-1"/>
</dbReference>
<evidence type="ECO:0000256" key="5">
    <source>
        <dbReference type="ARBA" id="ARBA00022723"/>
    </source>
</evidence>
<keyword evidence="10" id="KW-0229">DNA integration</keyword>
<dbReference type="InterPro" id="IPR043128">
    <property type="entry name" value="Rev_trsase/Diguanyl_cyclase"/>
</dbReference>
<organism evidence="20">
    <name type="scientific">Tanacetum cinerariifolium</name>
    <name type="common">Dalmatian daisy</name>
    <name type="synonym">Chrysanthemum cinerariifolium</name>
    <dbReference type="NCBI Taxonomy" id="118510"/>
    <lineage>
        <taxon>Eukaryota</taxon>
        <taxon>Viridiplantae</taxon>
        <taxon>Streptophyta</taxon>
        <taxon>Embryophyta</taxon>
        <taxon>Tracheophyta</taxon>
        <taxon>Spermatophyta</taxon>
        <taxon>Magnoliopsida</taxon>
        <taxon>eudicotyledons</taxon>
        <taxon>Gunneridae</taxon>
        <taxon>Pentapetalae</taxon>
        <taxon>asterids</taxon>
        <taxon>campanulids</taxon>
        <taxon>Asterales</taxon>
        <taxon>Asteraceae</taxon>
        <taxon>Asteroideae</taxon>
        <taxon>Anthemideae</taxon>
        <taxon>Anthemidinae</taxon>
        <taxon>Tanacetum</taxon>
    </lineage>
</organism>
<dbReference type="Pfam" id="PF17919">
    <property type="entry name" value="RT_RNaseH_2"/>
    <property type="match status" value="1"/>
</dbReference>
<dbReference type="Gene3D" id="1.10.340.70">
    <property type="match status" value="1"/>
</dbReference>
<dbReference type="SUPFAM" id="SSF56672">
    <property type="entry name" value="DNA/RNA polymerases"/>
    <property type="match status" value="1"/>
</dbReference>
<feature type="compositionally biased region" description="Gly residues" evidence="16">
    <location>
        <begin position="14"/>
        <end position="28"/>
    </location>
</feature>
<dbReference type="Pfam" id="PF17921">
    <property type="entry name" value="Integrase_H2C2"/>
    <property type="match status" value="1"/>
</dbReference>
<protein>
    <recommendedName>
        <fullName evidence="21">Reverse transcriptase domain-containing protein</fullName>
    </recommendedName>
</protein>
<dbReference type="PANTHER" id="PTHR37984:SF5">
    <property type="entry name" value="PROTEIN NYNRIN-LIKE"/>
    <property type="match status" value="1"/>
</dbReference>
<keyword evidence="8" id="KW-0378">Hydrolase</keyword>
<name>A0A6L2JPI2_TANCI</name>
<reference evidence="20" key="1">
    <citation type="journal article" date="2019" name="Sci. Rep.">
        <title>Draft genome of Tanacetum cinerariifolium, the natural source of mosquito coil.</title>
        <authorList>
            <person name="Yamashiro T."/>
            <person name="Shiraishi A."/>
            <person name="Satake H."/>
            <person name="Nakayama K."/>
        </authorList>
    </citation>
    <scope>NUCLEOTIDE SEQUENCE</scope>
</reference>
<dbReference type="PANTHER" id="PTHR37984">
    <property type="entry name" value="PROTEIN CBG26694"/>
    <property type="match status" value="1"/>
</dbReference>